<dbReference type="Proteomes" id="UP000727490">
    <property type="component" value="Unassembled WGS sequence"/>
</dbReference>
<evidence type="ECO:0000313" key="2">
    <source>
        <dbReference type="Proteomes" id="UP000727490"/>
    </source>
</evidence>
<organism evidence="1 2">
    <name type="scientific">Arthrospiribacter ruber</name>
    <dbReference type="NCBI Taxonomy" id="2487934"/>
    <lineage>
        <taxon>Bacteria</taxon>
        <taxon>Pseudomonadati</taxon>
        <taxon>Bacteroidota</taxon>
        <taxon>Cytophagia</taxon>
        <taxon>Cytophagales</taxon>
        <taxon>Cyclobacteriaceae</taxon>
        <taxon>Arthrospiribacter</taxon>
    </lineage>
</organism>
<dbReference type="PROSITE" id="PS51257">
    <property type="entry name" value="PROKAR_LIPOPROTEIN"/>
    <property type="match status" value="1"/>
</dbReference>
<gene>
    <name evidence="1" type="ORF">EGN73_08895</name>
</gene>
<dbReference type="EMBL" id="RPHB01000004">
    <property type="protein sequence ID" value="MBW3467930.1"/>
    <property type="molecule type" value="Genomic_DNA"/>
</dbReference>
<reference evidence="1 2" key="1">
    <citation type="journal article" date="2020" name="Syst. Appl. Microbiol.">
        <title>Arthrospiribacter ruber gen. nov., sp. nov., a novel bacterium isolated from Arthrospira cultures.</title>
        <authorList>
            <person name="Waleron M."/>
            <person name="Misztak A."/>
            <person name="Waleron M.M."/>
            <person name="Furmaniak M."/>
            <person name="Mrozik A."/>
            <person name="Waleron K."/>
        </authorList>
    </citation>
    <scope>NUCLEOTIDE SEQUENCE [LARGE SCALE GENOMIC DNA]</scope>
    <source>
        <strain evidence="1 2">DPMB0001</strain>
    </source>
</reference>
<sequence>MKFKSIHLLLLLGLVLLGCEKKEETPGIQEGTVRLGTLELQTYHQGNPGARISSGSVWNHVFRNEAKVTFTNRQTGEKYELNYDPNDFSNSSLSMPYADYTYSSEVSGGNYEDFLPFLAQGEFRLNAPTLELKLEAETEYGLITVENNFLETSPILVDNGNFDMNLLGNHYYKYAKSGSQPVLEIIENIFQNTIRRTIEVEAYKHYNYRVKVSDGTGEVIDLQIKDFELIEEELLVNVGPVPASQMPQFLTNLNTELRESSGLAYFNGKIWTINDSGNENIVYQLDESNGATLKSVRINNASNVDWESLAQDDNFLYIGDFGNNSGNRTDLTVYRVEKSKIINEDKVEAEKITFKYSDQTDFTAALNNNNFDCEAFFFANDKLHLFSKNWLDNKTRYYTLSSTPGDHVAELVSEFDSQGLITGADINPVTGDIVMVGYTNAGLSTQCFVWLFSGYADFDIFNGKKSRIVLGSPAVLGQTEAIFLKHDNTGWISSEQISAGGFTVPPKLFGFDYSNFF</sequence>
<proteinExistence type="predicted"/>
<evidence type="ECO:0000313" key="1">
    <source>
        <dbReference type="EMBL" id="MBW3467930.1"/>
    </source>
</evidence>
<keyword evidence="2" id="KW-1185">Reference proteome</keyword>
<protein>
    <recommendedName>
        <fullName evidence="3">Lipoprotein</fullName>
    </recommendedName>
</protein>
<accession>A0A951IVF0</accession>
<comment type="caution">
    <text evidence="1">The sequence shown here is derived from an EMBL/GenBank/DDBJ whole genome shotgun (WGS) entry which is preliminary data.</text>
</comment>
<dbReference type="AlphaFoldDB" id="A0A951IVF0"/>
<name>A0A951IVF0_9BACT</name>
<evidence type="ECO:0008006" key="3">
    <source>
        <dbReference type="Google" id="ProtNLM"/>
    </source>
</evidence>
<dbReference type="RefSeq" id="WP_219288480.1">
    <property type="nucleotide sequence ID" value="NZ_RPHB01000004.1"/>
</dbReference>